<dbReference type="GO" id="GO:0019843">
    <property type="term" value="F:rRNA binding"/>
    <property type="evidence" value="ECO:0007669"/>
    <property type="project" value="UniProtKB-UniRule"/>
</dbReference>
<dbReference type="Gene3D" id="3.30.160.810">
    <property type="match status" value="1"/>
</dbReference>
<dbReference type="EMBL" id="PFPI01000001">
    <property type="protein sequence ID" value="PIZ94131.1"/>
    <property type="molecule type" value="Genomic_DNA"/>
</dbReference>
<dbReference type="GO" id="GO:0003735">
    <property type="term" value="F:structural constituent of ribosome"/>
    <property type="evidence" value="ECO:0007669"/>
    <property type="project" value="UniProtKB-UniRule"/>
</dbReference>
<keyword evidence="5 7" id="KW-0687">Ribonucleoprotein</keyword>
<evidence type="ECO:0000256" key="6">
    <source>
        <dbReference type="ARBA" id="ARBA00035243"/>
    </source>
</evidence>
<dbReference type="HAMAP" id="MF_01325_B">
    <property type="entry name" value="Ribosomal_uL3_B"/>
    <property type="match status" value="1"/>
</dbReference>
<dbReference type="GO" id="GO:0022625">
    <property type="term" value="C:cytosolic large ribosomal subunit"/>
    <property type="evidence" value="ECO:0007669"/>
    <property type="project" value="TreeGrafter"/>
</dbReference>
<evidence type="ECO:0000256" key="5">
    <source>
        <dbReference type="ARBA" id="ARBA00023274"/>
    </source>
</evidence>
<gene>
    <name evidence="7" type="primary">rplC</name>
    <name evidence="9" type="ORF">COX83_00135</name>
</gene>
<comment type="similarity">
    <text evidence="1 7">Belongs to the universal ribosomal protein uL3 family.</text>
</comment>
<dbReference type="Gene3D" id="2.40.30.10">
    <property type="entry name" value="Translation factors"/>
    <property type="match status" value="1"/>
</dbReference>
<dbReference type="PANTHER" id="PTHR11229:SF16">
    <property type="entry name" value="LARGE RIBOSOMAL SUBUNIT PROTEIN UL3C"/>
    <property type="match status" value="1"/>
</dbReference>
<name>A0A2M7V6A9_9BACT</name>
<dbReference type="NCBIfam" id="TIGR03625">
    <property type="entry name" value="L3_bact"/>
    <property type="match status" value="1"/>
</dbReference>
<evidence type="ECO:0000256" key="1">
    <source>
        <dbReference type="ARBA" id="ARBA00006540"/>
    </source>
</evidence>
<dbReference type="PANTHER" id="PTHR11229">
    <property type="entry name" value="50S RIBOSOMAL PROTEIN L3"/>
    <property type="match status" value="1"/>
</dbReference>
<evidence type="ECO:0000256" key="2">
    <source>
        <dbReference type="ARBA" id="ARBA00022730"/>
    </source>
</evidence>
<protein>
    <recommendedName>
        <fullName evidence="6 7">Large ribosomal subunit protein uL3</fullName>
    </recommendedName>
</protein>
<comment type="function">
    <text evidence="7">One of the primary rRNA binding proteins, it binds directly near the 3'-end of the 23S rRNA, where it nucleates assembly of the 50S subunit.</text>
</comment>
<feature type="region of interest" description="Disordered" evidence="8">
    <location>
        <begin position="223"/>
        <end position="246"/>
    </location>
</feature>
<dbReference type="Proteomes" id="UP000230078">
    <property type="component" value="Unassembled WGS sequence"/>
</dbReference>
<evidence type="ECO:0000256" key="8">
    <source>
        <dbReference type="SAM" id="MobiDB-lite"/>
    </source>
</evidence>
<keyword evidence="3 7" id="KW-0694">RNA-binding</keyword>
<dbReference type="InterPro" id="IPR009000">
    <property type="entry name" value="Transl_B-barrel_sf"/>
</dbReference>
<proteinExistence type="inferred from homology"/>
<keyword evidence="2 7" id="KW-0699">rRNA-binding</keyword>
<evidence type="ECO:0000313" key="9">
    <source>
        <dbReference type="EMBL" id="PIZ94131.1"/>
    </source>
</evidence>
<evidence type="ECO:0000313" key="10">
    <source>
        <dbReference type="Proteomes" id="UP000230078"/>
    </source>
</evidence>
<dbReference type="FunFam" id="2.40.30.10:FF:000004">
    <property type="entry name" value="50S ribosomal protein L3"/>
    <property type="match status" value="1"/>
</dbReference>
<dbReference type="GO" id="GO:0006412">
    <property type="term" value="P:translation"/>
    <property type="evidence" value="ECO:0007669"/>
    <property type="project" value="UniProtKB-UniRule"/>
</dbReference>
<dbReference type="InterPro" id="IPR000597">
    <property type="entry name" value="Ribosomal_uL3"/>
</dbReference>
<feature type="compositionally biased region" description="Acidic residues" evidence="8">
    <location>
        <begin position="223"/>
        <end position="232"/>
    </location>
</feature>
<comment type="caution">
    <text evidence="9">The sequence shown here is derived from an EMBL/GenBank/DDBJ whole genome shotgun (WGS) entry which is preliminary data.</text>
</comment>
<evidence type="ECO:0000256" key="7">
    <source>
        <dbReference type="HAMAP-Rule" id="MF_01325"/>
    </source>
</evidence>
<keyword evidence="4 7" id="KW-0689">Ribosomal protein</keyword>
<dbReference type="InterPro" id="IPR019927">
    <property type="entry name" value="Ribosomal_uL3_bac/org-type"/>
</dbReference>
<accession>A0A2M7V6A9</accession>
<dbReference type="AlphaFoldDB" id="A0A2M7V6A9"/>
<organism evidence="9 10">
    <name type="scientific">Candidatus Magasanikbacteria bacterium CG_4_10_14_0_2_um_filter_41_31</name>
    <dbReference type="NCBI Taxonomy" id="1974639"/>
    <lineage>
        <taxon>Bacteria</taxon>
        <taxon>Candidatus Magasanikiibacteriota</taxon>
    </lineage>
</organism>
<sequence length="246" mass="26248">MMRCILGTKKSMTQIFREDGTVVPVTRVQAGPCVVTQVKTAKRDGVSAVQVGFGPQKAFRLTKPLKGHLKDLDAVRHMRDFRAPENHGLSRGDSFTVSIFSAGDRVQVAGVSKGKGFQGVVKRHGFSGGPASHGHKDQLRMPGSIGSADPARVFKGMRMGGHMGDQQVTVKNLEILAIDEEKNELLVKGAVPGARGGLLMISTEDGKIDVSTGADETKAEVVIEDQSEDVSIPEEKTASEEEAVTA</sequence>
<dbReference type="SUPFAM" id="SSF50447">
    <property type="entry name" value="Translation proteins"/>
    <property type="match status" value="1"/>
</dbReference>
<reference evidence="10" key="1">
    <citation type="submission" date="2017-09" db="EMBL/GenBank/DDBJ databases">
        <title>Depth-based differentiation of microbial function through sediment-hosted aquifers and enrichment of novel symbionts in the deep terrestrial subsurface.</title>
        <authorList>
            <person name="Probst A.J."/>
            <person name="Ladd B."/>
            <person name="Jarett J.K."/>
            <person name="Geller-Mcgrath D.E."/>
            <person name="Sieber C.M.K."/>
            <person name="Emerson J.B."/>
            <person name="Anantharaman K."/>
            <person name="Thomas B.C."/>
            <person name="Malmstrom R."/>
            <person name="Stieglmeier M."/>
            <person name="Klingl A."/>
            <person name="Woyke T."/>
            <person name="Ryan C.M."/>
            <person name="Banfield J.F."/>
        </authorList>
    </citation>
    <scope>NUCLEOTIDE SEQUENCE [LARGE SCALE GENOMIC DNA]</scope>
</reference>
<evidence type="ECO:0000256" key="3">
    <source>
        <dbReference type="ARBA" id="ARBA00022884"/>
    </source>
</evidence>
<comment type="subunit">
    <text evidence="7">Part of the 50S ribosomal subunit. Forms a cluster with proteins L14 and L19.</text>
</comment>
<evidence type="ECO:0000256" key="4">
    <source>
        <dbReference type="ARBA" id="ARBA00022980"/>
    </source>
</evidence>
<dbReference type="Pfam" id="PF00297">
    <property type="entry name" value="Ribosomal_L3"/>
    <property type="match status" value="1"/>
</dbReference>